<accession>A0A4V1N127</accession>
<dbReference type="InterPro" id="IPR020103">
    <property type="entry name" value="PsdUridine_synth_cat_dom_sf"/>
</dbReference>
<evidence type="ECO:0000256" key="3">
    <source>
        <dbReference type="ARBA" id="ARBA00036390"/>
    </source>
</evidence>
<dbReference type="GO" id="GO:0000455">
    <property type="term" value="P:enzyme-directed rRNA pseudouridine synthesis"/>
    <property type="evidence" value="ECO:0007669"/>
    <property type="project" value="UniProtKB-ARBA"/>
</dbReference>
<dbReference type="EMBL" id="SAWZ01000005">
    <property type="protein sequence ID" value="RXR05405.1"/>
    <property type="molecule type" value="Genomic_DNA"/>
</dbReference>
<dbReference type="PANTHER" id="PTHR47683:SF2">
    <property type="entry name" value="RNA-BINDING S4 DOMAIN-CONTAINING PROTEIN"/>
    <property type="match status" value="1"/>
</dbReference>
<keyword evidence="2 6" id="KW-0413">Isomerase</keyword>
<dbReference type="InterPro" id="IPR000748">
    <property type="entry name" value="PsdUridine_synth_RsuA/RluB/E/F"/>
</dbReference>
<feature type="compositionally biased region" description="Low complexity" evidence="7">
    <location>
        <begin position="14"/>
        <end position="26"/>
    </location>
</feature>
<dbReference type="PROSITE" id="PS50889">
    <property type="entry name" value="S4"/>
    <property type="match status" value="1"/>
</dbReference>
<comment type="caution">
    <text evidence="9">The sequence shown here is derived from an EMBL/GenBank/DDBJ whole genome shotgun (WGS) entry which is preliminary data.</text>
</comment>
<feature type="region of interest" description="Disordered" evidence="7">
    <location>
        <begin position="1"/>
        <end position="26"/>
    </location>
</feature>
<evidence type="ECO:0000256" key="4">
    <source>
        <dbReference type="ARBA" id="ARBA00036535"/>
    </source>
</evidence>
<dbReference type="Proteomes" id="UP000289784">
    <property type="component" value="Unassembled WGS sequence"/>
</dbReference>
<evidence type="ECO:0000256" key="2">
    <source>
        <dbReference type="ARBA" id="ARBA00023235"/>
    </source>
</evidence>
<evidence type="ECO:0000313" key="10">
    <source>
        <dbReference type="Proteomes" id="UP000289784"/>
    </source>
</evidence>
<dbReference type="InterPro" id="IPR002942">
    <property type="entry name" value="S4_RNA-bd"/>
</dbReference>
<evidence type="ECO:0000259" key="8">
    <source>
        <dbReference type="SMART" id="SM00363"/>
    </source>
</evidence>
<dbReference type="Gene3D" id="3.30.2350.10">
    <property type="entry name" value="Pseudouridine synthase"/>
    <property type="match status" value="1"/>
</dbReference>
<dbReference type="SUPFAM" id="SSF55174">
    <property type="entry name" value="Alpha-L RNA-binding motif"/>
    <property type="match status" value="1"/>
</dbReference>
<dbReference type="InterPro" id="IPR018496">
    <property type="entry name" value="PsdUridine_synth_RsuA/RluB_CS"/>
</dbReference>
<name>A0A4V1N127_9GAMM</name>
<evidence type="ECO:0000313" key="9">
    <source>
        <dbReference type="EMBL" id="RXR05405.1"/>
    </source>
</evidence>
<dbReference type="Pfam" id="PF01479">
    <property type="entry name" value="S4"/>
    <property type="match status" value="1"/>
</dbReference>
<dbReference type="InterPro" id="IPR050343">
    <property type="entry name" value="RsuA_PseudoU_synthase"/>
</dbReference>
<dbReference type="AlphaFoldDB" id="A0A4V1N127"/>
<evidence type="ECO:0000256" key="5">
    <source>
        <dbReference type="PROSITE-ProRule" id="PRU00182"/>
    </source>
</evidence>
<dbReference type="PANTHER" id="PTHR47683">
    <property type="entry name" value="PSEUDOURIDINE SYNTHASE FAMILY PROTEIN-RELATED"/>
    <property type="match status" value="1"/>
</dbReference>
<dbReference type="GO" id="GO:0003723">
    <property type="term" value="F:RNA binding"/>
    <property type="evidence" value="ECO:0007669"/>
    <property type="project" value="UniProtKB-KW"/>
</dbReference>
<dbReference type="CDD" id="cd02870">
    <property type="entry name" value="PseudoU_synth_RsuA_like"/>
    <property type="match status" value="1"/>
</dbReference>
<keyword evidence="5" id="KW-0694">RNA-binding</keyword>
<proteinExistence type="inferred from homology"/>
<dbReference type="SMART" id="SM00363">
    <property type="entry name" value="S4"/>
    <property type="match status" value="1"/>
</dbReference>
<organism evidence="9 10">
    <name type="scientific">Pseudoxanthomonas composti</name>
    <dbReference type="NCBI Taxonomy" id="2137479"/>
    <lineage>
        <taxon>Bacteria</taxon>
        <taxon>Pseudomonadati</taxon>
        <taxon>Pseudomonadota</taxon>
        <taxon>Gammaproteobacteria</taxon>
        <taxon>Lysobacterales</taxon>
        <taxon>Lysobacteraceae</taxon>
        <taxon>Pseudoxanthomonas</taxon>
    </lineage>
</organism>
<feature type="compositionally biased region" description="Basic residues" evidence="7">
    <location>
        <begin position="1"/>
        <end position="13"/>
    </location>
</feature>
<evidence type="ECO:0000256" key="7">
    <source>
        <dbReference type="SAM" id="MobiDB-lite"/>
    </source>
</evidence>
<dbReference type="Gene3D" id="3.10.290.10">
    <property type="entry name" value="RNA-binding S4 domain"/>
    <property type="match status" value="1"/>
</dbReference>
<gene>
    <name evidence="9" type="ORF">EPA99_11755</name>
</gene>
<dbReference type="OrthoDB" id="9807213at2"/>
<comment type="catalytic activity">
    <reaction evidence="3">
        <text>uridine(35) in tRNA(Tyr) = pseudouridine(35) in tRNA(Tyr)</text>
        <dbReference type="Rhea" id="RHEA:60556"/>
        <dbReference type="Rhea" id="RHEA-COMP:15607"/>
        <dbReference type="Rhea" id="RHEA-COMP:15608"/>
        <dbReference type="ChEBI" id="CHEBI:65314"/>
        <dbReference type="ChEBI" id="CHEBI:65315"/>
    </reaction>
</comment>
<dbReference type="GO" id="GO:0160138">
    <property type="term" value="F:23S rRNA pseudouridine(2604) synthase activity"/>
    <property type="evidence" value="ECO:0007669"/>
    <property type="project" value="UniProtKB-EC"/>
</dbReference>
<dbReference type="PROSITE" id="PS01149">
    <property type="entry name" value="PSI_RSU"/>
    <property type="match status" value="1"/>
</dbReference>
<dbReference type="Pfam" id="PF00849">
    <property type="entry name" value="PseudoU_synth_2"/>
    <property type="match status" value="1"/>
</dbReference>
<evidence type="ECO:0000256" key="6">
    <source>
        <dbReference type="RuleBase" id="RU003887"/>
    </source>
</evidence>
<sequence>MTTRKPQGRRPQGRRPSAVGATAAAGVQAPRHGVARVLSKHGLCSRTEAAAWVREGRVQVDGRVVRDPEFPVVAGRQVVSVDGQALDAPHRHYLMLNKPRGLVTTARDEQGRDTVYSCLRETGLPWLAPVGRLDKASEGLLLFSNDPQWAAGITDAQGGVLKTYHVQIDAVPDPALLQQLQAGARVDEAVLRAVSVRLLRSGQRNSWIEVVLDEGRNRHIRRLLEAFDIGVLRLVRVAIGALHLGALPKGQWRLLEAGELSALAQPPVAPASAPGAWPADG</sequence>
<comment type="similarity">
    <text evidence="1 6">Belongs to the pseudouridine synthase RsuA family.</text>
</comment>
<dbReference type="NCBIfam" id="TIGR00093">
    <property type="entry name" value="pseudouridine synthase"/>
    <property type="match status" value="1"/>
</dbReference>
<comment type="catalytic activity">
    <reaction evidence="4">
        <text>uridine(2604) in 23S rRNA = pseudouridine(2604) in 23S rRNA</text>
        <dbReference type="Rhea" id="RHEA:38875"/>
        <dbReference type="Rhea" id="RHEA-COMP:10093"/>
        <dbReference type="Rhea" id="RHEA-COMP:10094"/>
        <dbReference type="ChEBI" id="CHEBI:65314"/>
        <dbReference type="ChEBI" id="CHEBI:65315"/>
        <dbReference type="EC" id="5.4.99.21"/>
    </reaction>
</comment>
<protein>
    <recommendedName>
        <fullName evidence="6">Pseudouridine synthase</fullName>
        <ecNumber evidence="6">5.4.99.-</ecNumber>
    </recommendedName>
</protein>
<dbReference type="InterPro" id="IPR006145">
    <property type="entry name" value="PsdUridine_synth_RsuA/RluA"/>
</dbReference>
<dbReference type="EC" id="5.4.99.-" evidence="6"/>
<dbReference type="RefSeq" id="WP_129471409.1">
    <property type="nucleotide sequence ID" value="NZ_SAWZ01000005.1"/>
</dbReference>
<dbReference type="CDD" id="cd00165">
    <property type="entry name" value="S4"/>
    <property type="match status" value="1"/>
</dbReference>
<feature type="domain" description="RNA-binding S4" evidence="8">
    <location>
        <begin position="32"/>
        <end position="90"/>
    </location>
</feature>
<dbReference type="SUPFAM" id="SSF55120">
    <property type="entry name" value="Pseudouridine synthase"/>
    <property type="match status" value="1"/>
</dbReference>
<evidence type="ECO:0000256" key="1">
    <source>
        <dbReference type="ARBA" id="ARBA00008348"/>
    </source>
</evidence>
<reference evidence="9 10" key="1">
    <citation type="submission" date="2019-01" db="EMBL/GenBank/DDBJ databases">
        <title>Pseudoxanthomonas composti sp. nov., isolated from compost.</title>
        <authorList>
            <person name="Yang G."/>
        </authorList>
    </citation>
    <scope>NUCLEOTIDE SEQUENCE [LARGE SCALE GENOMIC DNA]</scope>
    <source>
        <strain evidence="9 10">GSS15</strain>
    </source>
</reference>
<dbReference type="InterPro" id="IPR036986">
    <property type="entry name" value="S4_RNA-bd_sf"/>
</dbReference>
<keyword evidence="10" id="KW-1185">Reference proteome</keyword>